<keyword evidence="3" id="KW-1185">Reference proteome</keyword>
<accession>A0ABY6Q1K7</accession>
<dbReference type="InterPro" id="IPR036736">
    <property type="entry name" value="ACP-like_sf"/>
</dbReference>
<proteinExistence type="predicted"/>
<feature type="domain" description="Carrier" evidence="1">
    <location>
        <begin position="1"/>
        <end position="77"/>
    </location>
</feature>
<dbReference type="EMBL" id="CP098740">
    <property type="protein sequence ID" value="UZK58021.1"/>
    <property type="molecule type" value="Genomic_DNA"/>
</dbReference>
<dbReference type="Gene3D" id="1.10.1200.10">
    <property type="entry name" value="ACP-like"/>
    <property type="match status" value="1"/>
</dbReference>
<evidence type="ECO:0000259" key="1">
    <source>
        <dbReference type="PROSITE" id="PS50075"/>
    </source>
</evidence>
<evidence type="ECO:0000313" key="2">
    <source>
        <dbReference type="EMBL" id="UZK58021.1"/>
    </source>
</evidence>
<dbReference type="RefSeq" id="WP_265546541.1">
    <property type="nucleotide sequence ID" value="NZ_CP098740.1"/>
</dbReference>
<dbReference type="Pfam" id="PF00550">
    <property type="entry name" value="PP-binding"/>
    <property type="match status" value="1"/>
</dbReference>
<dbReference type="PROSITE" id="PS50075">
    <property type="entry name" value="CARRIER"/>
    <property type="match status" value="1"/>
</dbReference>
<sequence length="83" mass="8746">MLGAVIAAVVEVGGYDPAQVGHATRFYADLGFDSVMIMQLKDRVESRLPQTGSVTVQQILPALRTVGSLAAFLGEWISVGATP</sequence>
<reference evidence="2" key="1">
    <citation type="journal article" date="2022" name="Front. Microbiol.">
        <title>Mirubactin C rescues the lethal effect of cell wall biosynthesis mutations in Bacillus subtilis.</title>
        <authorList>
            <person name="Kepplinger B."/>
            <person name="Wen X."/>
            <person name="Tyler A.R."/>
            <person name="Kim B.Y."/>
            <person name="Brown J."/>
            <person name="Banks P."/>
            <person name="Dashti Y."/>
            <person name="Mackenzie E.S."/>
            <person name="Wills C."/>
            <person name="Kawai Y."/>
            <person name="Waldron K.J."/>
            <person name="Allenby N.E.E."/>
            <person name="Wu L.J."/>
            <person name="Hall M.J."/>
            <person name="Errington J."/>
        </authorList>
    </citation>
    <scope>NUCLEOTIDE SEQUENCE</scope>
    <source>
        <strain evidence="2">MDA8-470</strain>
    </source>
</reference>
<dbReference type="SUPFAM" id="SSF47336">
    <property type="entry name" value="ACP-like"/>
    <property type="match status" value="1"/>
</dbReference>
<dbReference type="Proteomes" id="UP001164963">
    <property type="component" value="Chromosome"/>
</dbReference>
<dbReference type="InterPro" id="IPR009081">
    <property type="entry name" value="PP-bd_ACP"/>
</dbReference>
<name>A0ABY6Q1K7_9ACTN</name>
<gene>
    <name evidence="2" type="ORF">NEH16_31550</name>
</gene>
<organism evidence="2 3">
    <name type="scientific">Streptomyces drozdowiczii</name>
    <dbReference type="NCBI Taxonomy" id="202862"/>
    <lineage>
        <taxon>Bacteria</taxon>
        <taxon>Bacillati</taxon>
        <taxon>Actinomycetota</taxon>
        <taxon>Actinomycetes</taxon>
        <taxon>Kitasatosporales</taxon>
        <taxon>Streptomycetaceae</taxon>
        <taxon>Streptomyces</taxon>
    </lineage>
</organism>
<protein>
    <submittedName>
        <fullName evidence="2">Acyl carrier protein</fullName>
    </submittedName>
</protein>
<evidence type="ECO:0000313" key="3">
    <source>
        <dbReference type="Proteomes" id="UP001164963"/>
    </source>
</evidence>